<evidence type="ECO:0000313" key="2">
    <source>
        <dbReference type="Proteomes" id="UP000204225"/>
    </source>
</evidence>
<reference evidence="1 2" key="1">
    <citation type="journal article" date="2013" name="Proc. Natl. Acad. Sci. U.S.A.">
        <title>Genome of Phaeocystis globosa virus PgV-16T highlights the common ancestry of the largest known DNA viruses infecting eukaryotes.</title>
        <authorList>
            <person name="Santini S."/>
            <person name="Jeudy S."/>
            <person name="Bartoli J."/>
            <person name="Poirot O."/>
            <person name="Lescot M."/>
            <person name="Abergel C."/>
            <person name="Barbe V."/>
            <person name="Wommack K.E."/>
            <person name="Noordeloos A.A."/>
            <person name="Brussaard C.P."/>
            <person name="Claverie J.M."/>
        </authorList>
    </citation>
    <scope>NUCLEOTIDE SEQUENCE [LARGE SCALE GENOMIC DNA]</scope>
    <source>
        <strain evidence="1 2">16T</strain>
    </source>
</reference>
<dbReference type="EMBL" id="KC662249">
    <property type="protein sequence ID" value="AGM15410.1"/>
    <property type="molecule type" value="Genomic_DNA"/>
</dbReference>
<evidence type="ECO:0000313" key="1">
    <source>
        <dbReference type="EMBL" id="AGM15410.1"/>
    </source>
</evidence>
<accession>A0AC59EWR0</accession>
<name>A0AC59EWR0_9VIRU</name>
<protein>
    <submittedName>
        <fullName evidence="1">Dioxygenase</fullName>
    </submittedName>
</protein>
<keyword evidence="2" id="KW-1185">Reference proteome</keyword>
<dbReference type="Proteomes" id="UP000204225">
    <property type="component" value="Segment"/>
</dbReference>
<organism evidence="1 2">
    <name type="scientific">Phaeocystis globosa virus PgV-16T</name>
    <dbReference type="NCBI Taxonomy" id="3071227"/>
    <lineage>
        <taxon>Viruses</taxon>
        <taxon>Varidnaviria</taxon>
        <taxon>Bamfordvirae</taxon>
        <taxon>Nucleocytoviricota</taxon>
        <taxon>Megaviricetes</taxon>
        <taxon>Imitervirales</taxon>
        <taxon>Mesomimiviridae</taxon>
        <taxon>Tethysvirus</taxon>
        <taxon>Tethysvirus hollandense</taxon>
    </lineage>
</organism>
<sequence>MIVLDRELLNNNIKSNNIKELIEYVSCKLNIHNERLTIVKIDEFETEKLIIDKHNQFVICLNNSIHETVSINNTSFDEVLCIDNTNDIVINSKIIYTDIIFIVFNDNCKNSKHSSELINRYKLQDPSHNIFVIDEPDIITETDCDYFRAIINNNIENNMAISKQWEKGNNVSCDTFLIKDGIRCQSANIATYKELKNKTNKIFKKLQTYLLDKHGIVSKNNSGYQFRKIYGATRIHKDGVYDTNNKIELNVTRVASVIICLNDDYEGGEFYFPVQDIKVKLKKGQILVFPPYWTHPHLTMELRNRTYRYTINTWLFENCDTIISKSK</sequence>
<keyword evidence="1" id="KW-0560">Oxidoreductase</keyword>
<gene>
    <name evidence="1" type="ORF">PGCG_00098</name>
</gene>
<keyword evidence="1" id="KW-0223">Dioxygenase</keyword>
<proteinExistence type="predicted"/>